<dbReference type="EMBL" id="SACQ01000001">
    <property type="protein sequence ID" value="RVU32600.1"/>
    <property type="molecule type" value="Genomic_DNA"/>
</dbReference>
<dbReference type="InterPro" id="IPR012827">
    <property type="entry name" value="Hemerythrin_metal-bd"/>
</dbReference>
<dbReference type="InterPro" id="IPR035938">
    <property type="entry name" value="Hemerythrin-like_sf"/>
</dbReference>
<dbReference type="SUPFAM" id="SSF47188">
    <property type="entry name" value="Hemerythrin-like"/>
    <property type="match status" value="1"/>
</dbReference>
<dbReference type="PANTHER" id="PTHR37164">
    <property type="entry name" value="BACTERIOHEMERYTHRIN"/>
    <property type="match status" value="1"/>
</dbReference>
<keyword evidence="6" id="KW-1185">Reference proteome</keyword>
<dbReference type="Proteomes" id="UP000282818">
    <property type="component" value="Unassembled WGS sequence"/>
</dbReference>
<evidence type="ECO:0000256" key="3">
    <source>
        <dbReference type="ARBA" id="ARBA00023004"/>
    </source>
</evidence>
<protein>
    <recommendedName>
        <fullName evidence="4">Hemerythrin-like domain-containing protein</fullName>
    </recommendedName>
</protein>
<keyword evidence="3" id="KW-0408">Iron</keyword>
<dbReference type="InterPro" id="IPR050669">
    <property type="entry name" value="Hemerythrin"/>
</dbReference>
<dbReference type="RefSeq" id="WP_127692769.1">
    <property type="nucleotide sequence ID" value="NZ_SACQ01000001.1"/>
</dbReference>
<evidence type="ECO:0000313" key="5">
    <source>
        <dbReference type="EMBL" id="RVU32600.1"/>
    </source>
</evidence>
<reference evidence="5 6" key="1">
    <citation type="submission" date="2019-01" db="EMBL/GenBank/DDBJ databases">
        <authorList>
            <person name="Chen W.-M."/>
        </authorList>
    </citation>
    <scope>NUCLEOTIDE SEQUENCE [LARGE SCALE GENOMIC DNA]</scope>
    <source>
        <strain evidence="5 6">HPM-16</strain>
    </source>
</reference>
<dbReference type="Pfam" id="PF01814">
    <property type="entry name" value="Hemerythrin"/>
    <property type="match status" value="1"/>
</dbReference>
<dbReference type="GO" id="GO:0046872">
    <property type="term" value="F:metal ion binding"/>
    <property type="evidence" value="ECO:0007669"/>
    <property type="project" value="UniProtKB-KW"/>
</dbReference>
<accession>A0A437QDI7</accession>
<comment type="caution">
    <text evidence="5">The sequence shown here is derived from an EMBL/GenBank/DDBJ whole genome shotgun (WGS) entry which is preliminary data.</text>
</comment>
<dbReference type="CDD" id="cd12107">
    <property type="entry name" value="Hemerythrin"/>
    <property type="match status" value="1"/>
</dbReference>
<feature type="domain" description="Hemerythrin-like" evidence="4">
    <location>
        <begin position="16"/>
        <end position="133"/>
    </location>
</feature>
<keyword evidence="2" id="KW-0479">Metal-binding</keyword>
<dbReference type="PANTHER" id="PTHR37164:SF1">
    <property type="entry name" value="BACTERIOHEMERYTHRIN"/>
    <property type="match status" value="1"/>
</dbReference>
<gene>
    <name evidence="5" type="ORF">EOE65_02800</name>
</gene>
<organism evidence="5 6">
    <name type="scientific">Neptunomonas marina</name>
    <dbReference type="NCBI Taxonomy" id="1815562"/>
    <lineage>
        <taxon>Bacteria</taxon>
        <taxon>Pseudomonadati</taxon>
        <taxon>Pseudomonadota</taxon>
        <taxon>Gammaproteobacteria</taxon>
        <taxon>Oceanospirillales</taxon>
        <taxon>Oceanospirillaceae</taxon>
        <taxon>Neptunomonas</taxon>
    </lineage>
</organism>
<sequence>MPNSPFGHDTAHTVHTAIEEDHQEVFRRIDQLEQVLRTPSPEQESLISLHFQALVQHQVDHFSREEELMQTHSCPNYLRHRQEHRRVIRELQTALDHWQQYTDIDAIRTYLVDVFPNWLHRHIATMDKVALPYSKVL</sequence>
<dbReference type="Gene3D" id="1.20.120.50">
    <property type="entry name" value="Hemerythrin-like"/>
    <property type="match status" value="1"/>
</dbReference>
<name>A0A437QDI7_9GAMM</name>
<evidence type="ECO:0000256" key="2">
    <source>
        <dbReference type="ARBA" id="ARBA00022723"/>
    </source>
</evidence>
<dbReference type="AlphaFoldDB" id="A0A437QDI7"/>
<evidence type="ECO:0000256" key="1">
    <source>
        <dbReference type="ARBA" id="ARBA00010587"/>
    </source>
</evidence>
<dbReference type="InterPro" id="IPR012312">
    <property type="entry name" value="Hemerythrin-like"/>
</dbReference>
<evidence type="ECO:0000313" key="6">
    <source>
        <dbReference type="Proteomes" id="UP000282818"/>
    </source>
</evidence>
<proteinExistence type="inferred from homology"/>
<comment type="similarity">
    <text evidence="1">Belongs to the hemerythrin family.</text>
</comment>
<evidence type="ECO:0000259" key="4">
    <source>
        <dbReference type="Pfam" id="PF01814"/>
    </source>
</evidence>
<dbReference type="NCBIfam" id="TIGR02481">
    <property type="entry name" value="hemeryth_dom"/>
    <property type="match status" value="1"/>
</dbReference>